<keyword evidence="1" id="KW-0472">Membrane</keyword>
<keyword evidence="3" id="KW-1185">Reference proteome</keyword>
<reference evidence="2 3" key="1">
    <citation type="submission" date="2019-03" db="EMBL/GenBank/DDBJ databases">
        <title>Genomic Encyclopedia of Type Strains, Phase III (KMG-III): the genomes of soil and plant-associated and newly described type strains.</title>
        <authorList>
            <person name="Whitman W."/>
        </authorList>
    </citation>
    <scope>NUCLEOTIDE SEQUENCE [LARGE SCALE GENOMIC DNA]</scope>
    <source>
        <strain evidence="2 3">CGMCC 1.12802</strain>
    </source>
</reference>
<evidence type="ECO:0000256" key="1">
    <source>
        <dbReference type="SAM" id="Phobius"/>
    </source>
</evidence>
<feature type="transmembrane region" description="Helical" evidence="1">
    <location>
        <begin position="14"/>
        <end position="33"/>
    </location>
</feature>
<accession>A0A4R8IF54</accession>
<evidence type="ECO:0000313" key="3">
    <source>
        <dbReference type="Proteomes" id="UP000295313"/>
    </source>
</evidence>
<organism evidence="2 3">
    <name type="scientific">Epilithonimonas xixisoli</name>
    <dbReference type="NCBI Taxonomy" id="1476462"/>
    <lineage>
        <taxon>Bacteria</taxon>
        <taxon>Pseudomonadati</taxon>
        <taxon>Bacteroidota</taxon>
        <taxon>Flavobacteriia</taxon>
        <taxon>Flavobacteriales</taxon>
        <taxon>Weeksellaceae</taxon>
        <taxon>Chryseobacterium group</taxon>
        <taxon>Epilithonimonas</taxon>
    </lineage>
</organism>
<keyword evidence="1" id="KW-0812">Transmembrane</keyword>
<dbReference type="EMBL" id="SOEO01000001">
    <property type="protein sequence ID" value="TDX87126.1"/>
    <property type="molecule type" value="Genomic_DNA"/>
</dbReference>
<dbReference type="OrthoDB" id="1412480at2"/>
<sequence>MNEKTTKPSKLKKILTITGISILVLLLIFPFALDAYLKRKLPDLINDKTPYHLTLDKFNLSLFSGNLNAENLVINNKNKKDSTVTQINGTVKELKIEDFSIWKAIFNKTYKAKDVVLIDPNISVVFAPKKDKKNKEKKKIDIALENIIVSNGNVKIKSHKGKTLFNGQNINIKLTNIKQSDDASKIPLAFEEFKIDAQNVVVTANEFYEINAKKISAKNKTLNILGFHLDPIQNPKNYNAKNIFDFSAEELMAKNFVISQDSLIVDQIDFVKPDLKVTSTGKKTVEKKVAKEKEMNLKIGLKNINFNRGKILVLQSNLQKTASIDNFNFKLSNIVFDKNTVKEKIPFQFTNHNIEAENIYLKTDELQALRIGKIKSENQDISIENFEMIPLGKSIHKDIIEIKTNKILIIKNQSKYIGQQLNLNFAGIDVMNPKIKIYSAKHKSQTKKKTASTPDFKALIGKLNISNGTFKQISEGKEKLSVGKFDINLNEIKSDKNIAKEDFPFTIKNRLITAKTINLDAGKHYKLKLASLKNSGKQTDLQNLEFLPKYSRDGFSKVIAKQEDLYTIRTKHISITDKDSKIGKNTAINLDKIIIDNLHCNIYHDLAPPEDYSVRYLFGKKLRDVKFPLFVNQIQLRNSGLVYEENAVNANKPGKLTFDDFNATINNVNNAKIKGLPTLVSVDANFKFYGTAPTTATWKFDVKDLNDKYKIAGNIQKLSADNVNLFVRPYLNVTLDGKIDYVKFDYYGSNAGIAGKFYFKYKDMYVNFLNKKNGKERKILSTVANWFVRNESTGEPEHVKIEKKRDPEKSFFNMVWQGIMEGLKKYVI</sequence>
<name>A0A4R8IF54_9FLAO</name>
<protein>
    <recommendedName>
        <fullName evidence="4">DUF748 domain-containing protein</fullName>
    </recommendedName>
</protein>
<dbReference type="Proteomes" id="UP000295313">
    <property type="component" value="Unassembled WGS sequence"/>
</dbReference>
<dbReference type="AlphaFoldDB" id="A0A4R8IF54"/>
<evidence type="ECO:0000313" key="2">
    <source>
        <dbReference type="EMBL" id="TDX87126.1"/>
    </source>
</evidence>
<comment type="caution">
    <text evidence="2">The sequence shown here is derived from an EMBL/GenBank/DDBJ whole genome shotgun (WGS) entry which is preliminary data.</text>
</comment>
<gene>
    <name evidence="2" type="ORF">B0I22_1307</name>
</gene>
<proteinExistence type="predicted"/>
<dbReference type="RefSeq" id="WP_133943746.1">
    <property type="nucleotide sequence ID" value="NZ_SOEO01000001.1"/>
</dbReference>
<keyword evidence="1" id="KW-1133">Transmembrane helix</keyword>
<evidence type="ECO:0008006" key="4">
    <source>
        <dbReference type="Google" id="ProtNLM"/>
    </source>
</evidence>